<accession>A0A078AF07</accession>
<name>A0A078AF07_STYLE</name>
<dbReference type="AlphaFoldDB" id="A0A078AF07"/>
<dbReference type="OrthoDB" id="319253at2759"/>
<dbReference type="Proteomes" id="UP000039865">
    <property type="component" value="Unassembled WGS sequence"/>
</dbReference>
<evidence type="ECO:0000313" key="2">
    <source>
        <dbReference type="Proteomes" id="UP000039865"/>
    </source>
</evidence>
<gene>
    <name evidence="1" type="primary">Contig16659.g17742</name>
    <name evidence="1" type="ORF">STYLEM_9379</name>
</gene>
<protein>
    <submittedName>
        <fullName evidence="1">Uncharacterized protein</fullName>
    </submittedName>
</protein>
<reference evidence="1 2" key="1">
    <citation type="submission" date="2014-06" db="EMBL/GenBank/DDBJ databases">
        <authorList>
            <person name="Swart Estienne"/>
        </authorList>
    </citation>
    <scope>NUCLEOTIDE SEQUENCE [LARGE SCALE GENOMIC DNA]</scope>
    <source>
        <strain evidence="1 2">130c</strain>
    </source>
</reference>
<proteinExistence type="predicted"/>
<keyword evidence="2" id="KW-1185">Reference proteome</keyword>
<evidence type="ECO:0000313" key="1">
    <source>
        <dbReference type="EMBL" id="CDW80381.1"/>
    </source>
</evidence>
<dbReference type="InParanoid" id="A0A078AF07"/>
<sequence>MPHPNSLMYNVYVIPFLPMKIYWTLAKATKIVFIRDFPTPPENHPDAKISRAYIQLPGFLHH</sequence>
<dbReference type="EMBL" id="CCKQ01008917">
    <property type="protein sequence ID" value="CDW80381.1"/>
    <property type="molecule type" value="Genomic_DNA"/>
</dbReference>
<organism evidence="1 2">
    <name type="scientific">Stylonychia lemnae</name>
    <name type="common">Ciliate</name>
    <dbReference type="NCBI Taxonomy" id="5949"/>
    <lineage>
        <taxon>Eukaryota</taxon>
        <taxon>Sar</taxon>
        <taxon>Alveolata</taxon>
        <taxon>Ciliophora</taxon>
        <taxon>Intramacronucleata</taxon>
        <taxon>Spirotrichea</taxon>
        <taxon>Stichotrichia</taxon>
        <taxon>Sporadotrichida</taxon>
        <taxon>Oxytrichidae</taxon>
        <taxon>Stylonychinae</taxon>
        <taxon>Stylonychia</taxon>
    </lineage>
</organism>